<keyword evidence="1" id="KW-1185">Reference proteome</keyword>
<evidence type="ECO:0000313" key="1">
    <source>
        <dbReference type="Proteomes" id="UP000887569"/>
    </source>
</evidence>
<protein>
    <submittedName>
        <fullName evidence="2">Fibronectin type-III domain-containing protein</fullName>
    </submittedName>
</protein>
<accession>A0A915AE04</accession>
<organism evidence="1 2">
    <name type="scientific">Parascaris univalens</name>
    <name type="common">Nematode worm</name>
    <dbReference type="NCBI Taxonomy" id="6257"/>
    <lineage>
        <taxon>Eukaryota</taxon>
        <taxon>Metazoa</taxon>
        <taxon>Ecdysozoa</taxon>
        <taxon>Nematoda</taxon>
        <taxon>Chromadorea</taxon>
        <taxon>Rhabditida</taxon>
        <taxon>Spirurina</taxon>
        <taxon>Ascaridomorpha</taxon>
        <taxon>Ascaridoidea</taxon>
        <taxon>Ascarididae</taxon>
        <taxon>Parascaris</taxon>
    </lineage>
</organism>
<dbReference type="Proteomes" id="UP000887569">
    <property type="component" value="Unplaced"/>
</dbReference>
<name>A0A915AE04_PARUN</name>
<reference evidence="2" key="1">
    <citation type="submission" date="2022-11" db="UniProtKB">
        <authorList>
            <consortium name="WormBaseParasite"/>
        </authorList>
    </citation>
    <scope>IDENTIFICATION</scope>
</reference>
<dbReference type="WBParaSite" id="PgR006_g030_t06">
    <property type="protein sequence ID" value="PgR006_g030_t06"/>
    <property type="gene ID" value="PgR006_g030"/>
</dbReference>
<proteinExistence type="predicted"/>
<evidence type="ECO:0000313" key="2">
    <source>
        <dbReference type="WBParaSite" id="PgR006_g030_t06"/>
    </source>
</evidence>
<sequence>MEMELSLPKPLSLHHPTPLLPIFAAFHFSSTTLLITSFHPEYSVKSVSLS</sequence>
<dbReference type="AlphaFoldDB" id="A0A915AE04"/>